<dbReference type="CDD" id="cd01746">
    <property type="entry name" value="GATase1_CTP_Synthase"/>
    <property type="match status" value="1"/>
</dbReference>
<name>A0A084U2X1_MALIO</name>
<dbReference type="GO" id="GO:0042802">
    <property type="term" value="F:identical protein binding"/>
    <property type="evidence" value="ECO:0007669"/>
    <property type="project" value="TreeGrafter"/>
</dbReference>
<reference evidence="18 19" key="1">
    <citation type="journal article" date="2014" name="PLoS ONE">
        <title>Reduction of Hydrogen Peroxide Accumulation and Toxicity by a Catalase from Mycoplasma iowae.</title>
        <authorList>
            <person name="Pritchard R.E."/>
            <person name="Prassinos A.J."/>
            <person name="Osborne J.D."/>
            <person name="Raviv Z."/>
            <person name="Balish M.F."/>
        </authorList>
    </citation>
    <scope>NUCLEOTIDE SEQUENCE [LARGE SCALE GENOMIC DNA]</scope>
    <source>
        <strain evidence="18 19">DK-CPA</strain>
    </source>
</reference>
<dbReference type="GO" id="GO:0044210">
    <property type="term" value="P:'de novo' CTP biosynthetic process"/>
    <property type="evidence" value="ECO:0007669"/>
    <property type="project" value="UniProtKB-UniPathway"/>
</dbReference>
<keyword evidence="6" id="KW-0547">Nucleotide-binding</keyword>
<evidence type="ECO:0000256" key="10">
    <source>
        <dbReference type="ARBA" id="ARBA00022975"/>
    </source>
</evidence>
<dbReference type="InterPro" id="IPR004468">
    <property type="entry name" value="CTP_synthase"/>
</dbReference>
<keyword evidence="7" id="KW-0067">ATP-binding</keyword>
<dbReference type="EMBL" id="AWQU01000086">
    <property type="protein sequence ID" value="KFB07307.1"/>
    <property type="molecule type" value="Genomic_DNA"/>
</dbReference>
<dbReference type="InterPro" id="IPR033828">
    <property type="entry name" value="GATase1_CTP_Synthase"/>
</dbReference>
<organism evidence="18 19">
    <name type="scientific">Malacoplasma iowae DK-CPA</name>
    <dbReference type="NCBI Taxonomy" id="1394179"/>
    <lineage>
        <taxon>Bacteria</taxon>
        <taxon>Bacillati</taxon>
        <taxon>Mycoplasmatota</taxon>
        <taxon>Mycoplasmoidales</taxon>
        <taxon>Mycoplasmoidaceae</taxon>
        <taxon>Malacoplasma</taxon>
    </lineage>
</organism>
<dbReference type="GO" id="GO:0003883">
    <property type="term" value="F:CTP synthase activity"/>
    <property type="evidence" value="ECO:0007669"/>
    <property type="project" value="UniProtKB-EC"/>
</dbReference>
<dbReference type="EC" id="6.3.4.2" evidence="3"/>
<feature type="domain" description="CTP synthase N-terminal" evidence="17">
    <location>
        <begin position="9"/>
        <end position="272"/>
    </location>
</feature>
<dbReference type="GO" id="GO:0005524">
    <property type="term" value="F:ATP binding"/>
    <property type="evidence" value="ECO:0007669"/>
    <property type="project" value="UniProtKB-KW"/>
</dbReference>
<dbReference type="GeneID" id="96866915"/>
<gene>
    <name evidence="18" type="primary">pyrG</name>
    <name evidence="18" type="ORF">P271_138</name>
</gene>
<evidence type="ECO:0000256" key="14">
    <source>
        <dbReference type="ARBA" id="ARBA00079941"/>
    </source>
</evidence>
<dbReference type="PANTHER" id="PTHR11550:SF0">
    <property type="entry name" value="CTP SYNTHASE-RELATED"/>
    <property type="match status" value="1"/>
</dbReference>
<dbReference type="Gene3D" id="3.40.50.880">
    <property type="match status" value="1"/>
</dbReference>
<dbReference type="RefSeq" id="WP_004024945.1">
    <property type="nucleotide sequence ID" value="NZ_AWQU01000086.1"/>
</dbReference>
<dbReference type="Gene3D" id="3.40.50.300">
    <property type="entry name" value="P-loop containing nucleotide triphosphate hydrolases"/>
    <property type="match status" value="1"/>
</dbReference>
<dbReference type="GO" id="GO:0019856">
    <property type="term" value="P:pyrimidine nucleobase biosynthetic process"/>
    <property type="evidence" value="ECO:0007669"/>
    <property type="project" value="TreeGrafter"/>
</dbReference>
<accession>A0A084U2X1</accession>
<dbReference type="PANTHER" id="PTHR11550">
    <property type="entry name" value="CTP SYNTHASE"/>
    <property type="match status" value="1"/>
</dbReference>
<proteinExistence type="inferred from homology"/>
<evidence type="ECO:0000256" key="11">
    <source>
        <dbReference type="ARBA" id="ARBA00047781"/>
    </source>
</evidence>
<evidence type="ECO:0000256" key="8">
    <source>
        <dbReference type="ARBA" id="ARBA00022842"/>
    </source>
</evidence>
<evidence type="ECO:0000256" key="2">
    <source>
        <dbReference type="ARBA" id="ARBA00007533"/>
    </source>
</evidence>
<evidence type="ECO:0000313" key="18">
    <source>
        <dbReference type="EMBL" id="KFB07307.1"/>
    </source>
</evidence>
<dbReference type="NCBIfam" id="TIGR00337">
    <property type="entry name" value="PyrG"/>
    <property type="match status" value="1"/>
</dbReference>
<keyword evidence="9" id="KW-0315">Glutamine amidotransferase</keyword>
<protein>
    <recommendedName>
        <fullName evidence="12">CTP synthase</fullName>
        <ecNumber evidence="3">6.3.4.2</ecNumber>
    </recommendedName>
    <alternativeName>
        <fullName evidence="14">Cytidine 5'-triphosphate synthase</fullName>
    </alternativeName>
    <alternativeName>
        <fullName evidence="15">Cytidine triphosphate synthetase</fullName>
    </alternativeName>
    <alternativeName>
        <fullName evidence="13">UTP--ammonia ligase</fullName>
    </alternativeName>
</protein>
<dbReference type="SUPFAM" id="SSF52540">
    <property type="entry name" value="P-loop containing nucleoside triphosphate hydrolases"/>
    <property type="match status" value="1"/>
</dbReference>
<evidence type="ECO:0000256" key="12">
    <source>
        <dbReference type="ARBA" id="ARBA00070745"/>
    </source>
</evidence>
<dbReference type="Proteomes" id="UP000028523">
    <property type="component" value="Unassembled WGS sequence"/>
</dbReference>
<evidence type="ECO:0000256" key="1">
    <source>
        <dbReference type="ARBA" id="ARBA00005171"/>
    </source>
</evidence>
<comment type="similarity">
    <text evidence="2">Belongs to the CTP synthase family.</text>
</comment>
<evidence type="ECO:0000313" key="19">
    <source>
        <dbReference type="Proteomes" id="UP000028523"/>
    </source>
</evidence>
<dbReference type="GO" id="GO:0097268">
    <property type="term" value="C:cytoophidium"/>
    <property type="evidence" value="ECO:0007669"/>
    <property type="project" value="UniProtKB-ARBA"/>
</dbReference>
<dbReference type="PROSITE" id="PS51273">
    <property type="entry name" value="GATASE_TYPE_1"/>
    <property type="match status" value="1"/>
</dbReference>
<evidence type="ECO:0000256" key="4">
    <source>
        <dbReference type="ARBA" id="ARBA00022598"/>
    </source>
</evidence>
<evidence type="ECO:0000256" key="6">
    <source>
        <dbReference type="ARBA" id="ARBA00022741"/>
    </source>
</evidence>
<feature type="domain" description="Glutamine amidotransferase" evidence="16">
    <location>
        <begin position="309"/>
        <end position="532"/>
    </location>
</feature>
<evidence type="ECO:0000259" key="17">
    <source>
        <dbReference type="Pfam" id="PF06418"/>
    </source>
</evidence>
<dbReference type="AlphaFoldDB" id="A0A084U2X1"/>
<dbReference type="InterPro" id="IPR029062">
    <property type="entry name" value="Class_I_gatase-like"/>
</dbReference>
<dbReference type="InterPro" id="IPR017456">
    <property type="entry name" value="CTP_synthase_N"/>
</dbReference>
<dbReference type="SUPFAM" id="SSF52317">
    <property type="entry name" value="Class I glutamine amidotransferase-like"/>
    <property type="match status" value="1"/>
</dbReference>
<dbReference type="Pfam" id="PF06418">
    <property type="entry name" value="CTP_synth_N"/>
    <property type="match status" value="1"/>
</dbReference>
<keyword evidence="10" id="KW-0665">Pyrimidine biosynthesis</keyword>
<evidence type="ECO:0000256" key="5">
    <source>
        <dbReference type="ARBA" id="ARBA00022723"/>
    </source>
</evidence>
<dbReference type="InterPro" id="IPR017926">
    <property type="entry name" value="GATASE"/>
</dbReference>
<evidence type="ECO:0000256" key="15">
    <source>
        <dbReference type="ARBA" id="ARBA00083191"/>
    </source>
</evidence>
<dbReference type="FunFam" id="3.40.50.300:FF:000009">
    <property type="entry name" value="CTP synthase"/>
    <property type="match status" value="1"/>
</dbReference>
<dbReference type="Pfam" id="PF00117">
    <property type="entry name" value="GATase"/>
    <property type="match status" value="1"/>
</dbReference>
<sequence>MELLNSNTKILVVTGGVFSSLGKGVACSSIGALLKHIGFNVLNMKFDPYLNIDAGTMSPYQHGEVFVTWDGKETDLDIGNYERFLNTNLPSGSNITSGKIYSDVLMSERDGKYLGKTIQVIPHITNEINASIIAMANNYKPDFLVVEVGGTVGDIESIPFLEACRQLKAKYDNQVLILHTVPIIEMLTSKEEKTKPLQHSVKELMSLGITPNLLLIRSKNQVSEHNKEKISLTCGINVNNIFTLPNQDNIYFLPEYLLEQNLHNVILNKLGMNSINVGDLGEWTNFTMKIKSKKNYKCKIAVIGKYTDVSDAYSSIVSSLEIAAYYANSEIKIDLINSENINSENVESLKNYDGILIPGGFGNRGIEGKVLSIKYARENNIALFGICLGMQLACIEFARNVLNLHDANSYEMDESTENPIFLILEGKYKDKNLGGTLRLGNYDCHIVENTRAYESYQKENVIERHRHRYEFNNDYRNLFEEHGMVFSGINLENNLVEIIELSNHKFFIGTQFHPEFTTKTLSPNPLFLSFINASKHSKTNE</sequence>
<dbReference type="UniPathway" id="UPA00159">
    <property type="reaction ID" value="UER00277"/>
</dbReference>
<dbReference type="NCBIfam" id="NF003792">
    <property type="entry name" value="PRK05380.1"/>
    <property type="match status" value="1"/>
</dbReference>
<comment type="pathway">
    <text evidence="1">Pyrimidine metabolism; CTP biosynthesis via de novo pathway; CTP from UDP: step 2/2.</text>
</comment>
<evidence type="ECO:0000256" key="3">
    <source>
        <dbReference type="ARBA" id="ARBA00012291"/>
    </source>
</evidence>
<evidence type="ECO:0000256" key="7">
    <source>
        <dbReference type="ARBA" id="ARBA00022840"/>
    </source>
</evidence>
<keyword evidence="8" id="KW-0460">Magnesium</keyword>
<comment type="catalytic activity">
    <reaction evidence="11">
        <text>UTP + L-glutamine + ATP + H2O = CTP + L-glutamate + ADP + phosphate + 2 H(+)</text>
        <dbReference type="Rhea" id="RHEA:26426"/>
        <dbReference type="ChEBI" id="CHEBI:15377"/>
        <dbReference type="ChEBI" id="CHEBI:15378"/>
        <dbReference type="ChEBI" id="CHEBI:29985"/>
        <dbReference type="ChEBI" id="CHEBI:30616"/>
        <dbReference type="ChEBI" id="CHEBI:37563"/>
        <dbReference type="ChEBI" id="CHEBI:43474"/>
        <dbReference type="ChEBI" id="CHEBI:46398"/>
        <dbReference type="ChEBI" id="CHEBI:58359"/>
        <dbReference type="ChEBI" id="CHEBI:456216"/>
        <dbReference type="EC" id="6.3.4.2"/>
    </reaction>
</comment>
<dbReference type="FunFam" id="3.40.50.880:FF:000002">
    <property type="entry name" value="CTP synthase"/>
    <property type="match status" value="1"/>
</dbReference>
<evidence type="ECO:0000256" key="13">
    <source>
        <dbReference type="ARBA" id="ARBA00075170"/>
    </source>
</evidence>
<keyword evidence="4" id="KW-0436">Ligase</keyword>
<keyword evidence="19" id="KW-1185">Reference proteome</keyword>
<dbReference type="InterPro" id="IPR027417">
    <property type="entry name" value="P-loop_NTPase"/>
</dbReference>
<evidence type="ECO:0000259" key="16">
    <source>
        <dbReference type="Pfam" id="PF00117"/>
    </source>
</evidence>
<dbReference type="GO" id="GO:0046872">
    <property type="term" value="F:metal ion binding"/>
    <property type="evidence" value="ECO:0007669"/>
    <property type="project" value="UniProtKB-KW"/>
</dbReference>
<comment type="caution">
    <text evidence="18">The sequence shown here is derived from an EMBL/GenBank/DDBJ whole genome shotgun (WGS) entry which is preliminary data.</text>
</comment>
<dbReference type="GO" id="GO:0005829">
    <property type="term" value="C:cytosol"/>
    <property type="evidence" value="ECO:0007669"/>
    <property type="project" value="TreeGrafter"/>
</dbReference>
<keyword evidence="5" id="KW-0479">Metal-binding</keyword>
<evidence type="ECO:0000256" key="9">
    <source>
        <dbReference type="ARBA" id="ARBA00022962"/>
    </source>
</evidence>